<dbReference type="Proteomes" id="UP000270673">
    <property type="component" value="Chromosome"/>
</dbReference>
<accession>A0A3S9VTQ7</accession>
<dbReference type="PANTHER" id="PTHR12526">
    <property type="entry name" value="GLYCOSYLTRANSFERASE"/>
    <property type="match status" value="1"/>
</dbReference>
<reference evidence="2 3" key="1">
    <citation type="submission" date="2018-10" db="EMBL/GenBank/DDBJ databases">
        <title>Butyricimonas faecalis sp. nov., isolated from human faeces and emended description of the genus Butyricimonas.</title>
        <authorList>
            <person name="Le Roy T."/>
            <person name="Van der Smissen P."/>
            <person name="Paquot A."/>
            <person name="Delzenne N."/>
            <person name="Muccioli G."/>
            <person name="Collet J.-F."/>
            <person name="Cani P.D."/>
        </authorList>
    </citation>
    <scope>NUCLEOTIDE SEQUENCE [LARGE SCALE GENOMIC DNA]</scope>
    <source>
        <strain evidence="2 3">H184</strain>
    </source>
</reference>
<dbReference type="EMBL" id="CP032819">
    <property type="protein sequence ID" value="AZS29908.1"/>
    <property type="molecule type" value="Genomic_DNA"/>
</dbReference>
<evidence type="ECO:0000313" key="2">
    <source>
        <dbReference type="EMBL" id="AZS29908.1"/>
    </source>
</evidence>
<dbReference type="PANTHER" id="PTHR12526:SF638">
    <property type="entry name" value="SPORE COAT PROTEIN SA"/>
    <property type="match status" value="1"/>
</dbReference>
<keyword evidence="2" id="KW-0808">Transferase</keyword>
<feature type="domain" description="Glycosyl transferase family 1" evidence="1">
    <location>
        <begin position="181"/>
        <end position="336"/>
    </location>
</feature>
<dbReference type="SUPFAM" id="SSF53756">
    <property type="entry name" value="UDP-Glycosyltransferase/glycogen phosphorylase"/>
    <property type="match status" value="1"/>
</dbReference>
<proteinExistence type="predicted"/>
<dbReference type="InterPro" id="IPR001296">
    <property type="entry name" value="Glyco_trans_1"/>
</dbReference>
<organism evidence="2 3">
    <name type="scientific">Butyricimonas faecalis</name>
    <dbReference type="NCBI Taxonomy" id="2093856"/>
    <lineage>
        <taxon>Bacteria</taxon>
        <taxon>Pseudomonadati</taxon>
        <taxon>Bacteroidota</taxon>
        <taxon>Bacteroidia</taxon>
        <taxon>Bacteroidales</taxon>
        <taxon>Odoribacteraceae</taxon>
        <taxon>Butyricimonas</taxon>
    </lineage>
</organism>
<evidence type="ECO:0000259" key="1">
    <source>
        <dbReference type="Pfam" id="PF00534"/>
    </source>
</evidence>
<dbReference type="Pfam" id="PF00534">
    <property type="entry name" value="Glycos_transf_1"/>
    <property type="match status" value="1"/>
</dbReference>
<dbReference type="CDD" id="cd03801">
    <property type="entry name" value="GT4_PimA-like"/>
    <property type="match status" value="1"/>
</dbReference>
<name>A0A3S9VTQ7_9BACT</name>
<sequence>MNILYISHLGDKISAGPSWSVPASIRAQAKYDNVFWVNITSARMEHWLNIASFHSIEDCGRLRLKNLPGPFSSPDIVVFEGFYAIKEVLFSYELRRKRIPYVIIPRGSLTRQALRNHSWLKKKIAHWLFFNSFVKHALAIQFLTEKEHEDSIKLNKNHVIIPNGFHQPVLRKECFSEVGIKALFIGRIDVYHKGLDLLVQACQQIKEELREAKFMITCYGPKGDEADGLDMLIKGYGIEDIVKLKGEIGGKEKENAILDADVFIMTSRFEGHPMGLIEALSYGLPVLVSRGTNMMDEVQEANAGWTCENEVNSIVTCLLRLIKEKSLLKQKSRNARLLASRYDWDLLAKDFHQAISSILETSKLSV</sequence>
<dbReference type="OrthoDB" id="7560678at2"/>
<dbReference type="KEGG" id="buy:D8S85_10340"/>
<protein>
    <submittedName>
        <fullName evidence="2">Glycosyltransferase</fullName>
    </submittedName>
</protein>
<dbReference type="RefSeq" id="WP_106480628.1">
    <property type="nucleotide sequence ID" value="NZ_CP032819.1"/>
</dbReference>
<dbReference type="GO" id="GO:0016757">
    <property type="term" value="F:glycosyltransferase activity"/>
    <property type="evidence" value="ECO:0007669"/>
    <property type="project" value="InterPro"/>
</dbReference>
<dbReference type="AlphaFoldDB" id="A0A3S9VTQ7"/>
<keyword evidence="3" id="KW-1185">Reference proteome</keyword>
<dbReference type="Gene3D" id="3.40.50.2000">
    <property type="entry name" value="Glycogen Phosphorylase B"/>
    <property type="match status" value="2"/>
</dbReference>
<evidence type="ECO:0000313" key="3">
    <source>
        <dbReference type="Proteomes" id="UP000270673"/>
    </source>
</evidence>
<gene>
    <name evidence="2" type="ORF">D8S85_10340</name>
</gene>